<keyword evidence="3" id="KW-1185">Reference proteome</keyword>
<accession>A0A553BAD5</accession>
<evidence type="ECO:0000313" key="4">
    <source>
        <dbReference type="Proteomes" id="UP000318669"/>
    </source>
</evidence>
<dbReference type="RefSeq" id="WP_143388888.1">
    <property type="nucleotide sequence ID" value="NZ_VJZL01000051.1"/>
</dbReference>
<dbReference type="Proteomes" id="UP000318669">
    <property type="component" value="Unassembled WGS sequence"/>
</dbReference>
<gene>
    <name evidence="2" type="ORF">FNW11_16440</name>
    <name evidence="1" type="ORF">FNW12_16720</name>
</gene>
<evidence type="ECO:0000313" key="3">
    <source>
        <dbReference type="Proteomes" id="UP000318528"/>
    </source>
</evidence>
<protein>
    <submittedName>
        <fullName evidence="2">Uncharacterized protein</fullName>
    </submittedName>
</protein>
<dbReference type="Proteomes" id="UP000318528">
    <property type="component" value="Unassembled WGS sequence"/>
</dbReference>
<evidence type="ECO:0000313" key="2">
    <source>
        <dbReference type="EMBL" id="TRX05202.1"/>
    </source>
</evidence>
<dbReference type="OrthoDB" id="9946149at2"/>
<organism evidence="2 4">
    <name type="scientific">Flavobacterium gawalongense</name>
    <dbReference type="NCBI Taxonomy" id="2594432"/>
    <lineage>
        <taxon>Bacteria</taxon>
        <taxon>Pseudomonadati</taxon>
        <taxon>Bacteroidota</taxon>
        <taxon>Flavobacteriia</taxon>
        <taxon>Flavobacteriales</taxon>
        <taxon>Flavobacteriaceae</taxon>
        <taxon>Flavobacterium</taxon>
    </lineage>
</organism>
<dbReference type="EMBL" id="VJZN01000045">
    <property type="protein sequence ID" value="TRX01949.1"/>
    <property type="molecule type" value="Genomic_DNA"/>
</dbReference>
<reference evidence="3 4" key="1">
    <citation type="submission" date="2019-07" db="EMBL/GenBank/DDBJ databases">
        <title>Novel species of Flavobacterium.</title>
        <authorList>
            <person name="Liu Q."/>
            <person name="Xin Y.-H."/>
        </authorList>
    </citation>
    <scope>NUCLEOTIDE SEQUENCE [LARGE SCALE GENOMIC DNA]</scope>
    <source>
        <strain evidence="1 3">GSP39</strain>
        <strain evidence="2 4">GSR22</strain>
    </source>
</reference>
<dbReference type="AlphaFoldDB" id="A0A553BAD5"/>
<dbReference type="EMBL" id="VJZL01000051">
    <property type="protein sequence ID" value="TRX05202.1"/>
    <property type="molecule type" value="Genomic_DNA"/>
</dbReference>
<name>A0A553BAD5_9FLAO</name>
<sequence>MKTNFKKQSHLVLTTGNDEIIAIIKCDAGLQYLKDKLIQSISENFDANEVVLQTDITIIAYEVIHIFKANIYSDNESTEEYFKLTNTPIY</sequence>
<comment type="caution">
    <text evidence="2">The sequence shown here is derived from an EMBL/GenBank/DDBJ whole genome shotgun (WGS) entry which is preliminary data.</text>
</comment>
<evidence type="ECO:0000313" key="1">
    <source>
        <dbReference type="EMBL" id="TRX01949.1"/>
    </source>
</evidence>
<proteinExistence type="predicted"/>